<sequence length="504" mass="56526">MHSEPGARLVLTMRTLSRALSNLKACWGCNVTFTHAGPFQKSARSCNWCYFSCSGTMCSTTGVSALPKSKFHLSAKCRGICFLLSSHRIVGHLFAGLLRDFLAIYLQAFFPSPKFLGWLCLLKEPVFTKLHSGASVRCLRSYCRPFRTPSQERTLQPLARDSTFFLILFHTLLLLLFPTNSISPFFFVPLLFLFLLPTISELLTFSYNPSLFPFFLSTSPLVSVSLPFLFLFCPFSSPHISDHLLLHIPVLIFLSSKGLMADSDSKSMHWTNDTNTLGRRFTNSAQKVKLSMRPMSPSHMLGPFRKVPDRVTGAIFHALVQCVAPRGSQLYQNQNSICQLSAEAFVFCSPPTELSAIYLQAFCGISWPFICRPFFPAPNSWVGSVCLKSLSSQSCTPVPLCAVLDPTAGPSGLRARKELSNLWLETLPFFSFFSILSSSFYFRLIPSLLFFLFLSFFYSSFPPSLSCMYGIYGTYTMYTHVTLSMNDCGWKPTHTLNSVNILPH</sequence>
<accession>Q5R560</accession>
<dbReference type="AlphaFoldDB" id="Q5R560"/>
<keyword evidence="1" id="KW-1133">Transmembrane helix</keyword>
<name>Q5R560_PONAB</name>
<feature type="transmembrane region" description="Helical" evidence="1">
    <location>
        <begin position="422"/>
        <end position="442"/>
    </location>
</feature>
<keyword evidence="1" id="KW-0472">Membrane</keyword>
<protein>
    <submittedName>
        <fullName evidence="2">Uncharacterized protein DKFZp459C2218</fullName>
    </submittedName>
</protein>
<proteinExistence type="evidence at transcript level"/>
<gene>
    <name evidence="2" type="primary">DKFZp459C2218</name>
</gene>
<feature type="transmembrane region" description="Helical" evidence="1">
    <location>
        <begin position="448"/>
        <end position="472"/>
    </location>
</feature>
<reference evidence="2" key="1">
    <citation type="submission" date="2004-11" db="EMBL/GenBank/DDBJ databases">
        <authorList>
            <consortium name="The German cDNA Consortium"/>
            <person name="Koehrer K."/>
            <person name="Beyer A."/>
            <person name="Mewes H.W."/>
            <person name="Weil B."/>
            <person name="Amid C."/>
            <person name="Osanger A."/>
            <person name="Fobo G."/>
            <person name="Han M."/>
            <person name="Wiemann S."/>
        </authorList>
    </citation>
    <scope>NUCLEOTIDE SEQUENCE</scope>
    <source>
        <tissue evidence="2">Cortex</tissue>
    </source>
</reference>
<feature type="transmembrane region" description="Helical" evidence="1">
    <location>
        <begin position="211"/>
        <end position="232"/>
    </location>
</feature>
<evidence type="ECO:0000256" key="1">
    <source>
        <dbReference type="SAM" id="Phobius"/>
    </source>
</evidence>
<evidence type="ECO:0000313" key="2">
    <source>
        <dbReference type="EMBL" id="CAH93106.1"/>
    </source>
</evidence>
<keyword evidence="1" id="KW-0812">Transmembrane</keyword>
<dbReference type="EMBL" id="CR861009">
    <property type="protein sequence ID" value="CAH93106.1"/>
    <property type="molecule type" value="mRNA"/>
</dbReference>
<organism evidence="2">
    <name type="scientific">Pongo abelii</name>
    <name type="common">Sumatran orangutan</name>
    <name type="synonym">Pongo pygmaeus abelii</name>
    <dbReference type="NCBI Taxonomy" id="9601"/>
    <lineage>
        <taxon>Eukaryota</taxon>
        <taxon>Metazoa</taxon>
        <taxon>Chordata</taxon>
        <taxon>Craniata</taxon>
        <taxon>Vertebrata</taxon>
        <taxon>Euteleostomi</taxon>
        <taxon>Mammalia</taxon>
        <taxon>Eutheria</taxon>
        <taxon>Euarchontoglires</taxon>
        <taxon>Primates</taxon>
        <taxon>Haplorrhini</taxon>
        <taxon>Catarrhini</taxon>
        <taxon>Hominidae</taxon>
        <taxon>Pongo</taxon>
    </lineage>
</organism>